<dbReference type="AlphaFoldDB" id="A0A8T3C8H4"/>
<reference evidence="1" key="1">
    <citation type="journal article" date="2022" name="Front. Genet.">
        <title>Chromosome-Scale Assembly of the Dendrobium nobile Genome Provides Insights Into the Molecular Mechanism of the Biosynthesis of the Medicinal Active Ingredient of Dendrobium.</title>
        <authorList>
            <person name="Xu Q."/>
            <person name="Niu S.-C."/>
            <person name="Li K.-L."/>
            <person name="Zheng P.-J."/>
            <person name="Zhang X.-J."/>
            <person name="Jia Y."/>
            <person name="Liu Y."/>
            <person name="Niu Y.-X."/>
            <person name="Yu L.-H."/>
            <person name="Chen D.-F."/>
            <person name="Zhang G.-Q."/>
        </authorList>
    </citation>
    <scope>NUCLEOTIDE SEQUENCE</scope>
    <source>
        <tissue evidence="1">Leaf</tissue>
    </source>
</reference>
<comment type="caution">
    <text evidence="1">The sequence shown here is derived from an EMBL/GenBank/DDBJ whole genome shotgun (WGS) entry which is preliminary data.</text>
</comment>
<accession>A0A8T3C8H4</accession>
<evidence type="ECO:0000313" key="2">
    <source>
        <dbReference type="Proteomes" id="UP000829196"/>
    </source>
</evidence>
<organism evidence="1 2">
    <name type="scientific">Dendrobium nobile</name>
    <name type="common">Orchid</name>
    <dbReference type="NCBI Taxonomy" id="94219"/>
    <lineage>
        <taxon>Eukaryota</taxon>
        <taxon>Viridiplantae</taxon>
        <taxon>Streptophyta</taxon>
        <taxon>Embryophyta</taxon>
        <taxon>Tracheophyta</taxon>
        <taxon>Spermatophyta</taxon>
        <taxon>Magnoliopsida</taxon>
        <taxon>Liliopsida</taxon>
        <taxon>Asparagales</taxon>
        <taxon>Orchidaceae</taxon>
        <taxon>Epidendroideae</taxon>
        <taxon>Malaxideae</taxon>
        <taxon>Dendrobiinae</taxon>
        <taxon>Dendrobium</taxon>
    </lineage>
</organism>
<name>A0A8T3C8H4_DENNO</name>
<protein>
    <submittedName>
        <fullName evidence="1">Uncharacterized protein</fullName>
    </submittedName>
</protein>
<sequence>MGMGRCSSDPIATSMGDFVSGSAVVLSSEFDNSGDVFAMECRNINSTLVSAIDSMMDGWCVKPFYAAYLGISQSTNCTSSVCENATTIFSCMDNQTASPQYPSRLLFGSQLGQEPPNAWNRLEVYKIDDVSKEAVMLEDDCSVSFNMEYVHANLTKLKEG</sequence>
<dbReference type="Proteomes" id="UP000829196">
    <property type="component" value="Unassembled WGS sequence"/>
</dbReference>
<keyword evidence="2" id="KW-1185">Reference proteome</keyword>
<gene>
    <name evidence="1" type="ORF">KFK09_000412</name>
</gene>
<dbReference type="EMBL" id="JAGYWB010000001">
    <property type="protein sequence ID" value="KAI0530864.1"/>
    <property type="molecule type" value="Genomic_DNA"/>
</dbReference>
<proteinExistence type="predicted"/>
<evidence type="ECO:0000313" key="1">
    <source>
        <dbReference type="EMBL" id="KAI0530864.1"/>
    </source>
</evidence>